<accession>H5TKS5</accession>
<gene>
    <name evidence="3" type="ORF">GOOTI_093_00095</name>
</gene>
<name>H5TKS5_GORO1</name>
<evidence type="ECO:0000259" key="2">
    <source>
        <dbReference type="SMART" id="SM00834"/>
    </source>
</evidence>
<feature type="region of interest" description="Disordered" evidence="1">
    <location>
        <begin position="65"/>
        <end position="95"/>
    </location>
</feature>
<keyword evidence="4" id="KW-1185">Reference proteome</keyword>
<reference evidence="3" key="1">
    <citation type="submission" date="2012-02" db="EMBL/GenBank/DDBJ databases">
        <title>Whole genome shotgun sequence of Gordonia otitidis NBRC 100426.</title>
        <authorList>
            <person name="Yoshida I."/>
            <person name="Hosoyama A."/>
            <person name="Tsuchikane K."/>
            <person name="Katsumata H."/>
            <person name="Yamazaki S."/>
            <person name="Fujita N."/>
        </authorList>
    </citation>
    <scope>NUCLEOTIDE SEQUENCE [LARGE SCALE GENOMIC DNA]</scope>
    <source>
        <strain evidence="3">NBRC 100426</strain>
    </source>
</reference>
<dbReference type="NCBIfam" id="TIGR02605">
    <property type="entry name" value="CxxC_CxxC_SSSS"/>
    <property type="match status" value="1"/>
</dbReference>
<dbReference type="OrthoDB" id="9792898at2"/>
<dbReference type="Proteomes" id="UP000005038">
    <property type="component" value="Unassembled WGS sequence"/>
</dbReference>
<dbReference type="EMBL" id="BAFB01000093">
    <property type="protein sequence ID" value="GAB34083.1"/>
    <property type="molecule type" value="Genomic_DNA"/>
</dbReference>
<dbReference type="SMART" id="SM00834">
    <property type="entry name" value="CxxC_CXXC_SSSS"/>
    <property type="match status" value="1"/>
</dbReference>
<evidence type="ECO:0000256" key="1">
    <source>
        <dbReference type="SAM" id="MobiDB-lite"/>
    </source>
</evidence>
<dbReference type="Pfam" id="PF09723">
    <property type="entry name" value="Zn_ribbon_8"/>
    <property type="match status" value="1"/>
</dbReference>
<sequence length="95" mass="9982">MPTYVFRCAQRCVDVEEIHAMATVPTEVVCPACGASAMRIVGSPALGTGNSPAMRAQDATRATAEAPAVVSSVPGVRRRATPVTTNPLHRKLPRP</sequence>
<dbReference type="AlphaFoldDB" id="H5TKS5"/>
<evidence type="ECO:0000313" key="3">
    <source>
        <dbReference type="EMBL" id="GAB34083.1"/>
    </source>
</evidence>
<organism evidence="3 4">
    <name type="scientific">Gordonia otitidis (strain DSM 44809 / CCUG 52243 / JCM 12355 / NBRC 100426 / IFM 10032)</name>
    <dbReference type="NCBI Taxonomy" id="1108044"/>
    <lineage>
        <taxon>Bacteria</taxon>
        <taxon>Bacillati</taxon>
        <taxon>Actinomycetota</taxon>
        <taxon>Actinomycetes</taxon>
        <taxon>Mycobacteriales</taxon>
        <taxon>Gordoniaceae</taxon>
        <taxon>Gordonia</taxon>
    </lineage>
</organism>
<evidence type="ECO:0000313" key="4">
    <source>
        <dbReference type="Proteomes" id="UP000005038"/>
    </source>
</evidence>
<dbReference type="STRING" id="1108044.GOOTI_093_00095"/>
<feature type="domain" description="Putative regulatory protein FmdB zinc ribbon" evidence="2">
    <location>
        <begin position="1"/>
        <end position="42"/>
    </location>
</feature>
<dbReference type="InterPro" id="IPR013429">
    <property type="entry name" value="Regulatory_FmdB_Zinc_ribbon"/>
</dbReference>
<protein>
    <submittedName>
        <fullName evidence="3">Transcriptional regulator</fullName>
    </submittedName>
</protein>
<comment type="caution">
    <text evidence="3">The sequence shown here is derived from an EMBL/GenBank/DDBJ whole genome shotgun (WGS) entry which is preliminary data.</text>
</comment>
<dbReference type="RefSeq" id="WP_007238322.1">
    <property type="nucleotide sequence ID" value="NZ_BAFB01000093.1"/>
</dbReference>
<proteinExistence type="predicted"/>